<dbReference type="Pfam" id="PF01813">
    <property type="entry name" value="ATP-synt_D"/>
    <property type="match status" value="1"/>
</dbReference>
<protein>
    <submittedName>
        <fullName evidence="4">V-type ATP synthase subunit D</fullName>
    </submittedName>
</protein>
<keyword evidence="3" id="KW-0406">Ion transport</keyword>
<comment type="similarity">
    <text evidence="1">Belongs to the V-ATPase D subunit family.</text>
</comment>
<proteinExistence type="inferred from homology"/>
<dbReference type="NCBIfam" id="TIGR00309">
    <property type="entry name" value="V_ATPase_subD"/>
    <property type="match status" value="1"/>
</dbReference>
<dbReference type="PANTHER" id="PTHR11671">
    <property type="entry name" value="V-TYPE ATP SYNTHASE SUBUNIT D"/>
    <property type="match status" value="1"/>
</dbReference>
<organism evidence="4 5">
    <name type="scientific">Sulfidibacter corallicola</name>
    <dbReference type="NCBI Taxonomy" id="2818388"/>
    <lineage>
        <taxon>Bacteria</taxon>
        <taxon>Pseudomonadati</taxon>
        <taxon>Acidobacteriota</taxon>
        <taxon>Holophagae</taxon>
        <taxon>Acanthopleuribacterales</taxon>
        <taxon>Acanthopleuribacteraceae</taxon>
        <taxon>Sulfidibacter</taxon>
    </lineage>
</organism>
<keyword evidence="2" id="KW-0813">Transport</keyword>
<dbReference type="EMBL" id="CP071793">
    <property type="protein sequence ID" value="QTD49387.1"/>
    <property type="molecule type" value="Genomic_DNA"/>
</dbReference>
<dbReference type="InterPro" id="IPR002699">
    <property type="entry name" value="V_ATPase_D"/>
</dbReference>
<dbReference type="AlphaFoldDB" id="A0A8A4TIS0"/>
<evidence type="ECO:0000313" key="4">
    <source>
        <dbReference type="EMBL" id="QTD49387.1"/>
    </source>
</evidence>
<dbReference type="RefSeq" id="WP_237379022.1">
    <property type="nucleotide sequence ID" value="NZ_CP071793.1"/>
</dbReference>
<accession>A0A8A4TIS0</accession>
<gene>
    <name evidence="4" type="ORF">J3U87_27700</name>
</gene>
<evidence type="ECO:0000256" key="3">
    <source>
        <dbReference type="ARBA" id="ARBA00023065"/>
    </source>
</evidence>
<name>A0A8A4TIS0_SULCO</name>
<evidence type="ECO:0000256" key="1">
    <source>
        <dbReference type="ARBA" id="ARBA00005850"/>
    </source>
</evidence>
<sequence>MSRLILNKSALSREQRRLSAFSQFLPSLDLKRRQIMAAKKDQKTALAELRDTLRTYREEVGRDLPMLGTGRIDCNGLVWVTQVDLRWENLVGIRLPVMGEVRFGYKEYGYLGMPHWVDRLVILMREVLELRVKEQIFERRLRLLEEAQRKTTQRLNLLDKVLIPQARANIKKINLFLADQERAEVVRAKIAKAKREGA</sequence>
<keyword evidence="5" id="KW-1185">Reference proteome</keyword>
<evidence type="ECO:0000256" key="2">
    <source>
        <dbReference type="ARBA" id="ARBA00022448"/>
    </source>
</evidence>
<dbReference type="KEGG" id="scor:J3U87_27700"/>
<dbReference type="Proteomes" id="UP000663929">
    <property type="component" value="Chromosome"/>
</dbReference>
<dbReference type="GO" id="GO:0046961">
    <property type="term" value="F:proton-transporting ATPase activity, rotational mechanism"/>
    <property type="evidence" value="ECO:0007669"/>
    <property type="project" value="InterPro"/>
</dbReference>
<reference evidence="4" key="1">
    <citation type="submission" date="2021-03" db="EMBL/GenBank/DDBJ databases">
        <title>Acanthopleuribacteraceae sp. M133.</title>
        <authorList>
            <person name="Wang G."/>
        </authorList>
    </citation>
    <scope>NUCLEOTIDE SEQUENCE</scope>
    <source>
        <strain evidence="4">M133</strain>
    </source>
</reference>
<evidence type="ECO:0000313" key="5">
    <source>
        <dbReference type="Proteomes" id="UP000663929"/>
    </source>
</evidence>
<dbReference type="Gene3D" id="1.10.287.3240">
    <property type="match status" value="1"/>
</dbReference>